<dbReference type="AlphaFoldDB" id="A0A429ZE61"/>
<evidence type="ECO:0000259" key="1">
    <source>
        <dbReference type="PROSITE" id="PS51782"/>
    </source>
</evidence>
<gene>
    <name evidence="2" type="ORF">CBF35_13605</name>
</gene>
<dbReference type="InterPro" id="IPR018392">
    <property type="entry name" value="LysM"/>
</dbReference>
<sequence length="58" mass="6139">MIIGSTSTSGASTYTVRSGDNLGSIALRFCLTVQQLQSWNGISNPNAIRVGQVLKVRA</sequence>
<dbReference type="PANTHER" id="PTHR33734:SF22">
    <property type="entry name" value="MEMBRANE-BOUND LYTIC MUREIN TRANSGLYCOSYLASE D"/>
    <property type="match status" value="1"/>
</dbReference>
<dbReference type="Proteomes" id="UP000287239">
    <property type="component" value="Unassembled WGS sequence"/>
</dbReference>
<reference evidence="2 3" key="1">
    <citation type="submission" date="2017-05" db="EMBL/GenBank/DDBJ databases">
        <title>Vagococcus spp. assemblies.</title>
        <authorList>
            <person name="Gulvik C.A."/>
        </authorList>
    </citation>
    <scope>NUCLEOTIDE SEQUENCE [LARGE SCALE GENOMIC DNA]</scope>
    <source>
        <strain evidence="2 3">NCFB 2777</strain>
    </source>
</reference>
<dbReference type="InterPro" id="IPR036779">
    <property type="entry name" value="LysM_dom_sf"/>
</dbReference>
<dbReference type="CDD" id="cd00118">
    <property type="entry name" value="LysM"/>
    <property type="match status" value="1"/>
</dbReference>
<organism evidence="2 3">
    <name type="scientific">Vagococcus salmoninarum</name>
    <dbReference type="NCBI Taxonomy" id="2739"/>
    <lineage>
        <taxon>Bacteria</taxon>
        <taxon>Bacillati</taxon>
        <taxon>Bacillota</taxon>
        <taxon>Bacilli</taxon>
        <taxon>Lactobacillales</taxon>
        <taxon>Enterococcaceae</taxon>
        <taxon>Vagococcus</taxon>
    </lineage>
</organism>
<feature type="domain" description="LysM" evidence="1">
    <location>
        <begin position="12"/>
        <end position="56"/>
    </location>
</feature>
<dbReference type="SMART" id="SM00257">
    <property type="entry name" value="LysM"/>
    <property type="match status" value="1"/>
</dbReference>
<dbReference type="SUPFAM" id="SSF54106">
    <property type="entry name" value="LysM domain"/>
    <property type="match status" value="1"/>
</dbReference>
<protein>
    <recommendedName>
        <fullName evidence="1">LysM domain-containing protein</fullName>
    </recommendedName>
</protein>
<proteinExistence type="predicted"/>
<evidence type="ECO:0000313" key="3">
    <source>
        <dbReference type="Proteomes" id="UP000287239"/>
    </source>
</evidence>
<dbReference type="OrthoDB" id="2156809at2"/>
<accession>A0A429ZE61</accession>
<name>A0A429ZE61_9ENTE</name>
<dbReference type="PANTHER" id="PTHR33734">
    <property type="entry name" value="LYSM DOMAIN-CONTAINING GPI-ANCHORED PROTEIN 2"/>
    <property type="match status" value="1"/>
</dbReference>
<dbReference type="Pfam" id="PF01476">
    <property type="entry name" value="LysM"/>
    <property type="match status" value="1"/>
</dbReference>
<dbReference type="PROSITE" id="PS51782">
    <property type="entry name" value="LYSM"/>
    <property type="match status" value="1"/>
</dbReference>
<dbReference type="Gene3D" id="3.10.350.10">
    <property type="entry name" value="LysM domain"/>
    <property type="match status" value="1"/>
</dbReference>
<evidence type="ECO:0000313" key="2">
    <source>
        <dbReference type="EMBL" id="RST91978.1"/>
    </source>
</evidence>
<comment type="caution">
    <text evidence="2">The sequence shown here is derived from an EMBL/GenBank/DDBJ whole genome shotgun (WGS) entry which is preliminary data.</text>
</comment>
<keyword evidence="3" id="KW-1185">Reference proteome</keyword>
<dbReference type="GO" id="GO:0008932">
    <property type="term" value="F:lytic endotransglycosylase activity"/>
    <property type="evidence" value="ECO:0007669"/>
    <property type="project" value="TreeGrafter"/>
</dbReference>
<dbReference type="EMBL" id="NGJU01000025">
    <property type="protein sequence ID" value="RST91978.1"/>
    <property type="molecule type" value="Genomic_DNA"/>
</dbReference>